<comment type="caution">
    <text evidence="2">The sequence shown here is derived from an EMBL/GenBank/DDBJ whole genome shotgun (WGS) entry which is preliminary data.</text>
</comment>
<proteinExistence type="predicted"/>
<organism evidence="2 3">
    <name type="scientific">Saponaria officinalis</name>
    <name type="common">Common soapwort</name>
    <name type="synonym">Lychnis saponaria</name>
    <dbReference type="NCBI Taxonomy" id="3572"/>
    <lineage>
        <taxon>Eukaryota</taxon>
        <taxon>Viridiplantae</taxon>
        <taxon>Streptophyta</taxon>
        <taxon>Embryophyta</taxon>
        <taxon>Tracheophyta</taxon>
        <taxon>Spermatophyta</taxon>
        <taxon>Magnoliopsida</taxon>
        <taxon>eudicotyledons</taxon>
        <taxon>Gunneridae</taxon>
        <taxon>Pentapetalae</taxon>
        <taxon>Caryophyllales</taxon>
        <taxon>Caryophyllaceae</taxon>
        <taxon>Caryophylleae</taxon>
        <taxon>Saponaria</taxon>
    </lineage>
</organism>
<accession>A0AAW1IP86</accession>
<evidence type="ECO:0000256" key="1">
    <source>
        <dbReference type="SAM" id="SignalP"/>
    </source>
</evidence>
<name>A0AAW1IP86_SAPOF</name>
<reference evidence="2" key="1">
    <citation type="submission" date="2024-03" db="EMBL/GenBank/DDBJ databases">
        <title>WGS assembly of Saponaria officinalis var. Norfolk2.</title>
        <authorList>
            <person name="Jenkins J."/>
            <person name="Shu S."/>
            <person name="Grimwood J."/>
            <person name="Barry K."/>
            <person name="Goodstein D."/>
            <person name="Schmutz J."/>
            <person name="Leebens-Mack J."/>
            <person name="Osbourn A."/>
        </authorList>
    </citation>
    <scope>NUCLEOTIDE SEQUENCE [LARGE SCALE GENOMIC DNA]</scope>
    <source>
        <strain evidence="2">JIC</strain>
    </source>
</reference>
<protein>
    <submittedName>
        <fullName evidence="2">Uncharacterized protein</fullName>
    </submittedName>
</protein>
<dbReference type="EMBL" id="JBDFQZ010000009">
    <property type="protein sequence ID" value="KAK9691484.1"/>
    <property type="molecule type" value="Genomic_DNA"/>
</dbReference>
<feature type="signal peptide" evidence="1">
    <location>
        <begin position="1"/>
        <end position="37"/>
    </location>
</feature>
<feature type="chain" id="PRO_5043553433" evidence="1">
    <location>
        <begin position="38"/>
        <end position="294"/>
    </location>
</feature>
<gene>
    <name evidence="2" type="ORF">RND81_09G199700</name>
</gene>
<dbReference type="PROSITE" id="PS51257">
    <property type="entry name" value="PROKAR_LIPOPROTEIN"/>
    <property type="match status" value="1"/>
</dbReference>
<dbReference type="AlphaFoldDB" id="A0AAW1IP86"/>
<dbReference type="Proteomes" id="UP001443914">
    <property type="component" value="Unassembled WGS sequence"/>
</dbReference>
<evidence type="ECO:0000313" key="2">
    <source>
        <dbReference type="EMBL" id="KAK9691484.1"/>
    </source>
</evidence>
<keyword evidence="3" id="KW-1185">Reference proteome</keyword>
<sequence length="294" mass="32565">MTLKRKRRNNGGATSEFRPILSVLLVVGIWFSGSCKGDGGDSISPTDNNATVDLFTQLVYERIANTSAILTPEITKRFSFCITDADADWNAAFNFSSNLQFLSNCVRRTRGDLVRRLCTAAEIKFYFNSFVENGLMGTNYVKLNQNCNLSTWLSGCQPGWACSVDEEQNVNLRDSKDLPDRTNDCQPCCEGFFCPHGLTCMIPCPLGSYCPLATFNKTTGVCDPYRYQLPQGQPNHTCGGADIWADISRSREVFCEAGSYCSTTVEKVPCSSGYLLLYFSYFGNSGVLGFYTHS</sequence>
<keyword evidence="1" id="KW-0732">Signal</keyword>
<evidence type="ECO:0000313" key="3">
    <source>
        <dbReference type="Proteomes" id="UP001443914"/>
    </source>
</evidence>